<sequence>MAEYLNRAAALAQSAAELSRKVSENIIDRSRELGLDPTSLQTYEVDVKPQDIKNYLDSNHERDKISALRKIIKLISKGVDTSEHFAGVVKNVASKSLEVRKLVYIYILRYAEQEPDLALLSINTFQKDLTDPSPVIRALALRVLSGIRVRIITPIVVLALRKSAADLSPYVRKSAAFALVKCQTLDPGQTESILELLRVYLEDNSHISLGGVVMAFNQICPQRYDLIHPHYRKLCRLLPEFDEWSQISTLQLLLRYARTQFIDPCQNKEESPTKRKPSDSTAAIDGFYEDIEAPRVGGLDPDHALLLKSVAPLLLSQNSGVVLSTATLIFHTSPDASSIAKPLVRLLRSHRETQYIVLTNISVMADSKPGIFSPYLSSFYVRAGDPKMVRDLKLDIASAVVTPSTLDALLKELFSYSQSPDEDLARISIRAMAKCIACSPKATARCLSALLNLLNDKNHMVVGEAITAIKQLLQSFFSEDTTSSVLARLVHLFHKDYETLPSVAKAAILWLVGQYSSLLVQYAPDIFRVAVRDFAEAEEEFKMQTLTLGIKLMAQFPDHRVSPFFSHLMALARYDRNFHVRDRARLIQGSYILSQGDGFLRNHLQGLFCNSKPAPTLNSLAQDRKRFSLGSASLQLNHQVRGYQPLPEWPLEQPDGSARNKGESLSQYTGPMANETRAIHSGHPPGPSPHTVSKPAQFEDLDAFYGDDSSQQSQNTASGDSEVETEDSQPDSEFTDSESESYSETDSSDQSISDEKGSLLKGTQNT</sequence>
<keyword evidence="2" id="KW-1185">Reference proteome</keyword>
<evidence type="ECO:0000313" key="2">
    <source>
        <dbReference type="Proteomes" id="UP001165960"/>
    </source>
</evidence>
<name>A0ACC2RTQ5_9FUNG</name>
<reference evidence="1" key="1">
    <citation type="submission" date="2022-04" db="EMBL/GenBank/DDBJ databases">
        <title>Genome of the entomopathogenic fungus Entomophthora muscae.</title>
        <authorList>
            <person name="Elya C."/>
            <person name="Lovett B.R."/>
            <person name="Lee E."/>
            <person name="Macias A.M."/>
            <person name="Hajek A.E."/>
            <person name="De Bivort B.L."/>
            <person name="Kasson M.T."/>
            <person name="De Fine Licht H.H."/>
            <person name="Stajich J.E."/>
        </authorList>
    </citation>
    <scope>NUCLEOTIDE SEQUENCE</scope>
    <source>
        <strain evidence="1">Berkeley</strain>
    </source>
</reference>
<comment type="caution">
    <text evidence="1">The sequence shown here is derived from an EMBL/GenBank/DDBJ whole genome shotgun (WGS) entry which is preliminary data.</text>
</comment>
<proteinExistence type="predicted"/>
<accession>A0ACC2RTQ5</accession>
<gene>
    <name evidence="1" type="primary">APL6_1</name>
    <name evidence="1" type="ORF">DSO57_1023871</name>
</gene>
<evidence type="ECO:0000313" key="1">
    <source>
        <dbReference type="EMBL" id="KAJ9053484.1"/>
    </source>
</evidence>
<organism evidence="1 2">
    <name type="scientific">Entomophthora muscae</name>
    <dbReference type="NCBI Taxonomy" id="34485"/>
    <lineage>
        <taxon>Eukaryota</taxon>
        <taxon>Fungi</taxon>
        <taxon>Fungi incertae sedis</taxon>
        <taxon>Zoopagomycota</taxon>
        <taxon>Entomophthoromycotina</taxon>
        <taxon>Entomophthoromycetes</taxon>
        <taxon>Entomophthorales</taxon>
        <taxon>Entomophthoraceae</taxon>
        <taxon>Entomophthora</taxon>
    </lineage>
</organism>
<dbReference type="EMBL" id="QTSX02006516">
    <property type="protein sequence ID" value="KAJ9053484.1"/>
    <property type="molecule type" value="Genomic_DNA"/>
</dbReference>
<dbReference type="Proteomes" id="UP001165960">
    <property type="component" value="Unassembled WGS sequence"/>
</dbReference>
<protein>
    <submittedName>
        <fullName evidence="1">AP-3 complex subunit beta</fullName>
    </submittedName>
</protein>